<sequence length="244" mass="28198">MNAFESYIEEIVSRLPCSKRGKQDIRDELRDHLEALRSDIIMEEGVDEENASSMAIARFGAAERIAKELSESLPLIDSYIRKWIVGILSFYVLVAGYLMLLSSDRWSRRTFMINWKEKMMSYGYTKSTEAFQNLKPFHTLSDYLIHHDHYRATTMIYNLLGNVAVFMPLGLLLPLLFSSMQNAHRLVFIVFISSMGIECVQYIWSLGSFDVDDLMLNTLGGVVGYGVYRAFIALMQRYRLKLIR</sequence>
<feature type="transmembrane region" description="Helical" evidence="1">
    <location>
        <begin position="83"/>
        <end position="102"/>
    </location>
</feature>
<dbReference type="PANTHER" id="PTHR36834">
    <property type="entry name" value="MEMBRANE PROTEIN-RELATED"/>
    <property type="match status" value="1"/>
</dbReference>
<dbReference type="PANTHER" id="PTHR36834:SF1">
    <property type="entry name" value="INTEGRAL MEMBRANE PROTEIN"/>
    <property type="match status" value="1"/>
</dbReference>
<feature type="transmembrane region" description="Helical" evidence="1">
    <location>
        <begin position="156"/>
        <end position="177"/>
    </location>
</feature>
<keyword evidence="1" id="KW-0472">Membrane</keyword>
<evidence type="ECO:0000256" key="1">
    <source>
        <dbReference type="SAM" id="Phobius"/>
    </source>
</evidence>
<dbReference type="Pfam" id="PF04892">
    <property type="entry name" value="VanZ"/>
    <property type="match status" value="1"/>
</dbReference>
<dbReference type="InterPro" id="IPR047928">
    <property type="entry name" value="Perm_prefix_1"/>
</dbReference>
<dbReference type="NCBIfam" id="NF038403">
    <property type="entry name" value="perm_prefix_1"/>
    <property type="match status" value="1"/>
</dbReference>
<dbReference type="AlphaFoldDB" id="A0A6G3ZWM4"/>
<evidence type="ECO:0000259" key="2">
    <source>
        <dbReference type="Pfam" id="PF04892"/>
    </source>
</evidence>
<dbReference type="RefSeq" id="WP_163945729.1">
    <property type="nucleotide sequence ID" value="NZ_JAAIKC010000003.1"/>
</dbReference>
<proteinExistence type="predicted"/>
<feature type="transmembrane region" description="Helical" evidence="1">
    <location>
        <begin position="186"/>
        <end position="204"/>
    </location>
</feature>
<protein>
    <submittedName>
        <fullName evidence="3">VanZ family protein</fullName>
    </submittedName>
</protein>
<reference evidence="3" key="1">
    <citation type="submission" date="2020-02" db="EMBL/GenBank/DDBJ databases">
        <authorList>
            <person name="Shen X.-R."/>
            <person name="Zhang Y.-X."/>
        </authorList>
    </citation>
    <scope>NUCLEOTIDE SEQUENCE</scope>
    <source>
        <strain evidence="3">SYP-B3998</strain>
    </source>
</reference>
<dbReference type="EMBL" id="JAAIKC010000003">
    <property type="protein sequence ID" value="NEW06532.1"/>
    <property type="molecule type" value="Genomic_DNA"/>
</dbReference>
<feature type="transmembrane region" description="Helical" evidence="1">
    <location>
        <begin position="216"/>
        <end position="235"/>
    </location>
</feature>
<feature type="domain" description="VanZ-like" evidence="2">
    <location>
        <begin position="90"/>
        <end position="231"/>
    </location>
</feature>
<gene>
    <name evidence="3" type="ORF">GK047_10965</name>
</gene>
<evidence type="ECO:0000313" key="3">
    <source>
        <dbReference type="EMBL" id="NEW06532.1"/>
    </source>
</evidence>
<dbReference type="InterPro" id="IPR006976">
    <property type="entry name" value="VanZ-like"/>
</dbReference>
<organism evidence="3">
    <name type="scientific">Paenibacillus sp. SYP-B3998</name>
    <dbReference type="NCBI Taxonomy" id="2678564"/>
    <lineage>
        <taxon>Bacteria</taxon>
        <taxon>Bacillati</taxon>
        <taxon>Bacillota</taxon>
        <taxon>Bacilli</taxon>
        <taxon>Bacillales</taxon>
        <taxon>Paenibacillaceae</taxon>
        <taxon>Paenibacillus</taxon>
    </lineage>
</organism>
<keyword evidence="1" id="KW-1133">Transmembrane helix</keyword>
<comment type="caution">
    <text evidence="3">The sequence shown here is derived from an EMBL/GenBank/DDBJ whole genome shotgun (WGS) entry which is preliminary data.</text>
</comment>
<keyword evidence="1" id="KW-0812">Transmembrane</keyword>
<accession>A0A6G3ZWM4</accession>
<dbReference type="InterPro" id="IPR053150">
    <property type="entry name" value="Teicoplanin_resist-assoc"/>
</dbReference>
<name>A0A6G3ZWM4_9BACL</name>